<dbReference type="InterPro" id="IPR029058">
    <property type="entry name" value="AB_hydrolase_fold"/>
</dbReference>
<keyword evidence="4" id="KW-1185">Reference proteome</keyword>
<feature type="active site" evidence="1">
    <location>
        <position position="297"/>
    </location>
</feature>
<dbReference type="EMBL" id="LCZJ02000019">
    <property type="protein sequence ID" value="KTD86686.1"/>
    <property type="molecule type" value="Genomic_DNA"/>
</dbReference>
<dbReference type="Proteomes" id="UP000054709">
    <property type="component" value="Unassembled WGS sequence"/>
</dbReference>
<organism evidence="3 4">
    <name type="scientific">Paenibacillus etheri</name>
    <dbReference type="NCBI Taxonomy" id="1306852"/>
    <lineage>
        <taxon>Bacteria</taxon>
        <taxon>Bacillati</taxon>
        <taxon>Bacillota</taxon>
        <taxon>Bacilli</taxon>
        <taxon>Bacillales</taxon>
        <taxon>Paenibacillaceae</taxon>
        <taxon>Paenibacillus</taxon>
    </lineage>
</organism>
<feature type="active site" evidence="1">
    <location>
        <position position="326"/>
    </location>
</feature>
<dbReference type="SUPFAM" id="SSF53474">
    <property type="entry name" value="alpha/beta-Hydrolases"/>
    <property type="match status" value="1"/>
</dbReference>
<evidence type="ECO:0000313" key="3">
    <source>
        <dbReference type="EMBL" id="KTD86686.1"/>
    </source>
</evidence>
<dbReference type="RefSeq" id="WP_060623574.1">
    <property type="nucleotide sequence ID" value="NZ_LCZJ02000019.1"/>
</dbReference>
<proteinExistence type="predicted"/>
<dbReference type="NCBIfam" id="NF005757">
    <property type="entry name" value="PRK07581.1"/>
    <property type="match status" value="1"/>
</dbReference>
<dbReference type="AlphaFoldDB" id="A0A0W1AZD5"/>
<dbReference type="InterPro" id="IPR008220">
    <property type="entry name" value="HAT_MetX-like"/>
</dbReference>
<feature type="active site" description="Nucleophile" evidence="1">
    <location>
        <position position="142"/>
    </location>
</feature>
<dbReference type="InterPro" id="IPR000073">
    <property type="entry name" value="AB_hydrolase_1"/>
</dbReference>
<evidence type="ECO:0000259" key="2">
    <source>
        <dbReference type="Pfam" id="PF00561"/>
    </source>
</evidence>
<sequence>MIKNPFYTSEHFQGKYESYEIGSLELEEGETLRGCKLAYRTFGHLNAAKDNAILVTTWFSGTGKIMEDVYVGPEHALDPNKYFIVIVDQIGCGTSSSPQNTPAPQSMAKFPKIRIGDDVRAQHKLLTEKFGITQLALVTGGSMGAQQTYEWVVRYPDMVKRAAPIASTARISRHQIIFTETLQEALMSDPAWKDGWYEDGMHVRRGMDRMAKIVALQGWSQEFYQEERFRTILGMSSLTDFMNSFMKAYFEPMDPNALLYEVWKWQRADISRNTGGNLETALKSIKAKTFVLAISHDMFFPPHECEADQKLIPDSQFRLIESKEGHFALNGFEPKYMEQVDACLRELLSM</sequence>
<dbReference type="OrthoDB" id="9800754at2"/>
<feature type="domain" description="AB hydrolase-1" evidence="2">
    <location>
        <begin position="76"/>
        <end position="328"/>
    </location>
</feature>
<dbReference type="Gene3D" id="3.40.50.1820">
    <property type="entry name" value="alpha/beta hydrolase"/>
    <property type="match status" value="1"/>
</dbReference>
<reference evidence="3 4" key="1">
    <citation type="journal article" date="2015" name="Int. Biodeterior. Biodegradation">
        <title>Physiological and genetic screening methods for the isolation of methyl tert-butyl ether-degrading bacteria for bioremediation purposes.</title>
        <authorList>
            <person name="Guisado I.M."/>
            <person name="Purswani J."/>
            <person name="Gonzalez Lopez J."/>
            <person name="Pozo C."/>
        </authorList>
    </citation>
    <scope>NUCLEOTIDE SEQUENCE [LARGE SCALE GENOMIC DNA]</scope>
    <source>
        <strain evidence="3 4">SH7</strain>
    </source>
</reference>
<accession>A0A0W1AZD5</accession>
<comment type="caution">
    <text evidence="3">The sequence shown here is derived from an EMBL/GenBank/DDBJ whole genome shotgun (WGS) entry which is preliminary data.</text>
</comment>
<dbReference type="GO" id="GO:0016747">
    <property type="term" value="F:acyltransferase activity, transferring groups other than amino-acyl groups"/>
    <property type="evidence" value="ECO:0007669"/>
    <property type="project" value="InterPro"/>
</dbReference>
<evidence type="ECO:0000256" key="1">
    <source>
        <dbReference type="PIRSR" id="PIRSR000443-1"/>
    </source>
</evidence>
<protein>
    <recommendedName>
        <fullName evidence="2">AB hydrolase-1 domain-containing protein</fullName>
    </recommendedName>
</protein>
<gene>
    <name evidence="3" type="ORF">UQ64_14635</name>
</gene>
<dbReference type="PANTHER" id="PTHR32268">
    <property type="entry name" value="HOMOSERINE O-ACETYLTRANSFERASE"/>
    <property type="match status" value="1"/>
</dbReference>
<dbReference type="Pfam" id="PF00561">
    <property type="entry name" value="Abhydrolase_1"/>
    <property type="match status" value="1"/>
</dbReference>
<dbReference type="PANTHER" id="PTHR32268:SF15">
    <property type="entry name" value="HOMOSERINE ACETYLTRANSFERASE FAMILY PROTEIN (AFU_ORTHOLOGUE AFUA_1G15350)"/>
    <property type="match status" value="1"/>
</dbReference>
<evidence type="ECO:0000313" key="4">
    <source>
        <dbReference type="Proteomes" id="UP000054709"/>
    </source>
</evidence>
<name>A0A0W1AZD5_9BACL</name>
<dbReference type="PIRSF" id="PIRSF000443">
    <property type="entry name" value="Homoser_Ac_trans"/>
    <property type="match status" value="1"/>
</dbReference>